<dbReference type="InterPro" id="IPR001750">
    <property type="entry name" value="ND/Mrp_TM"/>
</dbReference>
<organism evidence="8 9">
    <name type="scientific">Idiomarina baltica</name>
    <dbReference type="NCBI Taxonomy" id="190892"/>
    <lineage>
        <taxon>Bacteria</taxon>
        <taxon>Pseudomonadati</taxon>
        <taxon>Pseudomonadota</taxon>
        <taxon>Gammaproteobacteria</taxon>
        <taxon>Alteromonadales</taxon>
        <taxon>Idiomarinaceae</taxon>
        <taxon>Idiomarina</taxon>
    </lineage>
</organism>
<dbReference type="PANTHER" id="PTHR42829">
    <property type="entry name" value="NADH-UBIQUINONE OXIDOREDUCTASE CHAIN 5"/>
    <property type="match status" value="1"/>
</dbReference>
<dbReference type="STRING" id="314276.OS145_11806"/>
<sequence length="455" mass="51100">MTSRDTTAQLNRTRGATTLNWIQVDELRVTLLVMVALLSWVVLRYTWRNFALEPSRPRAMGWMIGCLASVTVTLIANHFILFWLSWVSISVCLHRLLLFYPERSRAVLATHKRMITARITEALLAVSFIQLYLWSGDPTLSGTLDYFSATGVVPLGGMITLVIAALLSCAQMPFHGWLMQVVESPTSVSSLLHAGIVNLGGFLLLSFAPLLTEAEAARWLLGVLSAVSCGLAILIMSTRISIKIRLAWSTCAQMGLMLLEIALGYYSLALLHLVAHSLYKAYAFLSSGTVRPIHNVLVRNSWVTLGWFLVSLVMINLALWFSFGHFKPTAAVLLSLSITLLMSQAHKFSWPKSILLALVWVAIYTALTLSAAQIMQDGRVHIGLDLAVAAWFIMLVALYWWLEQHVAHAVSQRWFIRLNAGLYIDEWFTRLALWLWPRPEDRHRYDSVDEEKSAS</sequence>
<feature type="transmembrane region" description="Helical" evidence="6">
    <location>
        <begin position="354"/>
        <end position="375"/>
    </location>
</feature>
<evidence type="ECO:0000256" key="3">
    <source>
        <dbReference type="ARBA" id="ARBA00022989"/>
    </source>
</evidence>
<feature type="transmembrane region" description="Helical" evidence="6">
    <location>
        <begin position="382"/>
        <end position="402"/>
    </location>
</feature>
<feature type="transmembrane region" description="Helical" evidence="6">
    <location>
        <begin position="115"/>
        <end position="134"/>
    </location>
</feature>
<dbReference type="GO" id="GO:0008137">
    <property type="term" value="F:NADH dehydrogenase (ubiquinone) activity"/>
    <property type="evidence" value="ECO:0007669"/>
    <property type="project" value="InterPro"/>
</dbReference>
<evidence type="ECO:0000313" key="9">
    <source>
        <dbReference type="Proteomes" id="UP000262878"/>
    </source>
</evidence>
<keyword evidence="3 6" id="KW-1133">Transmembrane helix</keyword>
<dbReference type="GO" id="GO:0015990">
    <property type="term" value="P:electron transport coupled proton transport"/>
    <property type="evidence" value="ECO:0007669"/>
    <property type="project" value="TreeGrafter"/>
</dbReference>
<proteinExistence type="predicted"/>
<dbReference type="Pfam" id="PF00361">
    <property type="entry name" value="Proton_antipo_M"/>
    <property type="match status" value="1"/>
</dbReference>
<feature type="transmembrane region" description="Helical" evidence="6">
    <location>
        <begin position="146"/>
        <end position="170"/>
    </location>
</feature>
<dbReference type="GO" id="GO:0012505">
    <property type="term" value="C:endomembrane system"/>
    <property type="evidence" value="ECO:0007669"/>
    <property type="project" value="UniProtKB-SubCell"/>
</dbReference>
<evidence type="ECO:0000256" key="5">
    <source>
        <dbReference type="RuleBase" id="RU000320"/>
    </source>
</evidence>
<feature type="transmembrane region" description="Helical" evidence="6">
    <location>
        <begin position="191"/>
        <end position="211"/>
    </location>
</feature>
<keyword evidence="2 5" id="KW-0812">Transmembrane</keyword>
<feature type="transmembrane region" description="Helical" evidence="6">
    <location>
        <begin position="59"/>
        <end position="76"/>
    </location>
</feature>
<comment type="subcellular location">
    <subcellularLocation>
        <location evidence="1">Endomembrane system</location>
        <topology evidence="1">Multi-pass membrane protein</topology>
    </subcellularLocation>
    <subcellularLocation>
        <location evidence="5">Membrane</location>
        <topology evidence="5">Multi-pass membrane protein</topology>
    </subcellularLocation>
</comment>
<evidence type="ECO:0000256" key="6">
    <source>
        <dbReference type="SAM" id="Phobius"/>
    </source>
</evidence>
<feature type="domain" description="NADH:quinone oxidoreductase/Mrp antiporter transmembrane" evidence="7">
    <location>
        <begin position="76"/>
        <end position="290"/>
    </location>
</feature>
<dbReference type="GO" id="GO:0003954">
    <property type="term" value="F:NADH dehydrogenase activity"/>
    <property type="evidence" value="ECO:0007669"/>
    <property type="project" value="TreeGrafter"/>
</dbReference>
<dbReference type="GO" id="GO:0016020">
    <property type="term" value="C:membrane"/>
    <property type="evidence" value="ECO:0007669"/>
    <property type="project" value="UniProtKB-SubCell"/>
</dbReference>
<dbReference type="GO" id="GO:0042773">
    <property type="term" value="P:ATP synthesis coupled electron transport"/>
    <property type="evidence" value="ECO:0007669"/>
    <property type="project" value="InterPro"/>
</dbReference>
<feature type="transmembrane region" description="Helical" evidence="6">
    <location>
        <begin position="257"/>
        <end position="282"/>
    </location>
</feature>
<dbReference type="PRINTS" id="PR01434">
    <property type="entry name" value="NADHDHGNASE5"/>
</dbReference>
<dbReference type="InterPro" id="IPR003945">
    <property type="entry name" value="NU5C-like"/>
</dbReference>
<dbReference type="AlphaFoldDB" id="A0A348WP87"/>
<dbReference type="NCBIfam" id="NF006029">
    <property type="entry name" value="PRK08168.1"/>
    <property type="match status" value="1"/>
</dbReference>
<evidence type="ECO:0000313" key="8">
    <source>
        <dbReference type="EMBL" id="HAR56349.1"/>
    </source>
</evidence>
<gene>
    <name evidence="8" type="ORF">DCR58_06130</name>
</gene>
<dbReference type="EMBL" id="DMUP01000140">
    <property type="protein sequence ID" value="HAR56349.1"/>
    <property type="molecule type" value="Genomic_DNA"/>
</dbReference>
<protein>
    <submittedName>
        <fullName evidence="8">NADH-quinone oxidoreductase subunit L</fullName>
    </submittedName>
</protein>
<dbReference type="PANTHER" id="PTHR42829:SF1">
    <property type="entry name" value="INORGANIC CARBON TRANSPORTER SUBUNIT DABB-RELATED"/>
    <property type="match status" value="1"/>
</dbReference>
<evidence type="ECO:0000259" key="7">
    <source>
        <dbReference type="Pfam" id="PF00361"/>
    </source>
</evidence>
<name>A0A348WP87_9GAMM</name>
<evidence type="ECO:0000256" key="1">
    <source>
        <dbReference type="ARBA" id="ARBA00004127"/>
    </source>
</evidence>
<evidence type="ECO:0000256" key="4">
    <source>
        <dbReference type="ARBA" id="ARBA00023136"/>
    </source>
</evidence>
<comment type="caution">
    <text evidence="8">The sequence shown here is derived from an EMBL/GenBank/DDBJ whole genome shotgun (WGS) entry which is preliminary data.</text>
</comment>
<feature type="transmembrane region" description="Helical" evidence="6">
    <location>
        <begin position="217"/>
        <end position="236"/>
    </location>
</feature>
<evidence type="ECO:0000256" key="2">
    <source>
        <dbReference type="ARBA" id="ARBA00022692"/>
    </source>
</evidence>
<dbReference type="Proteomes" id="UP000262878">
    <property type="component" value="Unassembled WGS sequence"/>
</dbReference>
<feature type="transmembrane region" description="Helical" evidence="6">
    <location>
        <begin position="29"/>
        <end position="47"/>
    </location>
</feature>
<reference evidence="8 9" key="1">
    <citation type="journal article" date="2018" name="Nat. Biotechnol.">
        <title>A standardized bacterial taxonomy based on genome phylogeny substantially revises the tree of life.</title>
        <authorList>
            <person name="Parks D.H."/>
            <person name="Chuvochina M."/>
            <person name="Waite D.W."/>
            <person name="Rinke C."/>
            <person name="Skarshewski A."/>
            <person name="Chaumeil P.A."/>
            <person name="Hugenholtz P."/>
        </authorList>
    </citation>
    <scope>NUCLEOTIDE SEQUENCE [LARGE SCALE GENOMIC DNA]</scope>
    <source>
        <strain evidence="8">UBA9360</strain>
    </source>
</reference>
<keyword evidence="4 6" id="KW-0472">Membrane</keyword>
<feature type="transmembrane region" description="Helical" evidence="6">
    <location>
        <begin position="302"/>
        <end position="323"/>
    </location>
</feature>
<accession>A0A348WP87</accession>